<keyword evidence="2" id="KW-0325">Glycoprotein</keyword>
<accession>A0ABM1IDM3</accession>
<keyword evidence="3" id="KW-0472">Membrane</keyword>
<dbReference type="GeneID" id="107067376"/>
<proteinExistence type="predicted"/>
<sequence length="149" mass="17727">MRMSNDQNLVHILKYYDALFHVNSGSVCNKCYQCNSKKDKDCTSNKVDPKYLKLCPMTHPYCRKYVYKYYFTGSKEYSTTRECAKWRNAERECYRGRYPDDSYQLTCECKGFACNHATTRTNFKPLCLFYILSQLLVILFVNYIILDVR</sequence>
<dbReference type="InterPro" id="IPR031424">
    <property type="entry name" value="QVR-like"/>
</dbReference>
<evidence type="ECO:0000313" key="4">
    <source>
        <dbReference type="Proteomes" id="UP000694924"/>
    </source>
</evidence>
<dbReference type="Pfam" id="PF17064">
    <property type="entry name" value="QVR"/>
    <property type="match status" value="1"/>
</dbReference>
<evidence type="ECO:0000313" key="5">
    <source>
        <dbReference type="RefSeq" id="XP_015178310.1"/>
    </source>
</evidence>
<dbReference type="RefSeq" id="XP_015178310.1">
    <property type="nucleotide sequence ID" value="XM_015322824.1"/>
</dbReference>
<protein>
    <submittedName>
        <fullName evidence="5">Uncharacterized protein LOC107067376</fullName>
    </submittedName>
</protein>
<evidence type="ECO:0000256" key="2">
    <source>
        <dbReference type="ARBA" id="ARBA00023180"/>
    </source>
</evidence>
<reference evidence="5" key="1">
    <citation type="submission" date="2025-08" db="UniProtKB">
        <authorList>
            <consortium name="RefSeq"/>
        </authorList>
    </citation>
    <scope>IDENTIFICATION</scope>
    <source>
        <tissue evidence="5">Whole body</tissue>
    </source>
</reference>
<name>A0ABM1IDM3_POLDO</name>
<organism evidence="4 5">
    <name type="scientific">Polistes dominula</name>
    <name type="common">European paper wasp</name>
    <name type="synonym">Vespa dominula</name>
    <dbReference type="NCBI Taxonomy" id="743375"/>
    <lineage>
        <taxon>Eukaryota</taxon>
        <taxon>Metazoa</taxon>
        <taxon>Ecdysozoa</taxon>
        <taxon>Arthropoda</taxon>
        <taxon>Hexapoda</taxon>
        <taxon>Insecta</taxon>
        <taxon>Pterygota</taxon>
        <taxon>Neoptera</taxon>
        <taxon>Endopterygota</taxon>
        <taxon>Hymenoptera</taxon>
        <taxon>Apocrita</taxon>
        <taxon>Aculeata</taxon>
        <taxon>Vespoidea</taxon>
        <taxon>Vespidae</taxon>
        <taxon>Polistinae</taxon>
        <taxon>Polistini</taxon>
        <taxon>Polistes</taxon>
    </lineage>
</organism>
<keyword evidence="4" id="KW-1185">Reference proteome</keyword>
<gene>
    <name evidence="5" type="primary">LOC107067376</name>
</gene>
<keyword evidence="3" id="KW-1133">Transmembrane helix</keyword>
<dbReference type="Proteomes" id="UP000694924">
    <property type="component" value="Unplaced"/>
</dbReference>
<keyword evidence="1" id="KW-0732">Signal</keyword>
<keyword evidence="3" id="KW-0812">Transmembrane</keyword>
<feature type="transmembrane region" description="Helical" evidence="3">
    <location>
        <begin position="126"/>
        <end position="146"/>
    </location>
</feature>
<evidence type="ECO:0000256" key="3">
    <source>
        <dbReference type="SAM" id="Phobius"/>
    </source>
</evidence>
<evidence type="ECO:0000256" key="1">
    <source>
        <dbReference type="ARBA" id="ARBA00022729"/>
    </source>
</evidence>